<dbReference type="AlphaFoldDB" id="A0A354YW11"/>
<name>A0A354YW11_9FIRM</name>
<evidence type="ECO:0000256" key="2">
    <source>
        <dbReference type="RuleBase" id="RU362080"/>
    </source>
</evidence>
<organism evidence="3 4">
    <name type="scientific">Syntrophomonas wolfei</name>
    <dbReference type="NCBI Taxonomy" id="863"/>
    <lineage>
        <taxon>Bacteria</taxon>
        <taxon>Bacillati</taxon>
        <taxon>Bacillota</taxon>
        <taxon>Clostridia</taxon>
        <taxon>Eubacteriales</taxon>
        <taxon>Syntrophomonadaceae</taxon>
        <taxon>Syntrophomonas</taxon>
    </lineage>
</organism>
<evidence type="ECO:0000313" key="3">
    <source>
        <dbReference type="EMBL" id="HBK52432.1"/>
    </source>
</evidence>
<dbReference type="EMBL" id="DNZF01000017">
    <property type="protein sequence ID" value="HBK52432.1"/>
    <property type="molecule type" value="Genomic_DNA"/>
</dbReference>
<protein>
    <recommendedName>
        <fullName evidence="2">Antitoxin</fullName>
    </recommendedName>
</protein>
<comment type="function">
    <text evidence="2">Antitoxin component of a type II toxin-antitoxin (TA) system.</text>
</comment>
<gene>
    <name evidence="3" type="ORF">DDZ44_00645</name>
</gene>
<dbReference type="InterPro" id="IPR036165">
    <property type="entry name" value="YefM-like_sf"/>
</dbReference>
<dbReference type="Pfam" id="PF02604">
    <property type="entry name" value="PhdYeFM_antitox"/>
    <property type="match status" value="1"/>
</dbReference>
<dbReference type="Gene3D" id="3.40.1620.10">
    <property type="entry name" value="YefM-like domain"/>
    <property type="match status" value="1"/>
</dbReference>
<proteinExistence type="inferred from homology"/>
<dbReference type="STRING" id="378794.GCA_001570625_02356"/>
<dbReference type="NCBIfam" id="TIGR01552">
    <property type="entry name" value="phd_fam"/>
    <property type="match status" value="1"/>
</dbReference>
<evidence type="ECO:0000256" key="1">
    <source>
        <dbReference type="ARBA" id="ARBA00009981"/>
    </source>
</evidence>
<comment type="caution">
    <text evidence="3">The sequence shown here is derived from an EMBL/GenBank/DDBJ whole genome shotgun (WGS) entry which is preliminary data.</text>
</comment>
<sequence>MPNIKSSTDLRNNYNEISTFCRESREPVFITKNGQGDLVVMSIETY</sequence>
<feature type="non-terminal residue" evidence="3">
    <location>
        <position position="46"/>
    </location>
</feature>
<accession>A0A354YW11</accession>
<dbReference type="InterPro" id="IPR006442">
    <property type="entry name" value="Antitoxin_Phd/YefM"/>
</dbReference>
<dbReference type="Proteomes" id="UP000263273">
    <property type="component" value="Unassembled WGS sequence"/>
</dbReference>
<reference evidence="3 4" key="1">
    <citation type="journal article" date="2018" name="Nat. Biotechnol.">
        <title>A standardized bacterial taxonomy based on genome phylogeny substantially revises the tree of life.</title>
        <authorList>
            <person name="Parks D.H."/>
            <person name="Chuvochina M."/>
            <person name="Waite D.W."/>
            <person name="Rinke C."/>
            <person name="Skarshewski A."/>
            <person name="Chaumeil P.A."/>
            <person name="Hugenholtz P."/>
        </authorList>
    </citation>
    <scope>NUCLEOTIDE SEQUENCE [LARGE SCALE GENOMIC DNA]</scope>
    <source>
        <strain evidence="3">UBA10948</strain>
    </source>
</reference>
<dbReference type="SUPFAM" id="SSF143120">
    <property type="entry name" value="YefM-like"/>
    <property type="match status" value="1"/>
</dbReference>
<evidence type="ECO:0000313" key="4">
    <source>
        <dbReference type="Proteomes" id="UP000263273"/>
    </source>
</evidence>
<comment type="similarity">
    <text evidence="1 2">Belongs to the phD/YefM antitoxin family.</text>
</comment>